<proteinExistence type="predicted"/>
<evidence type="ECO:0000256" key="1">
    <source>
        <dbReference type="SAM" id="SignalP"/>
    </source>
</evidence>
<comment type="caution">
    <text evidence="3">The sequence shown here is derived from an EMBL/GenBank/DDBJ whole genome shotgun (WGS) entry which is preliminary data.</text>
</comment>
<feature type="domain" description="Peptidase M15C" evidence="2">
    <location>
        <begin position="225"/>
        <end position="303"/>
    </location>
</feature>
<name>A0A7W8GBA8_9SPIR</name>
<dbReference type="GO" id="GO:0008233">
    <property type="term" value="F:peptidase activity"/>
    <property type="evidence" value="ECO:0007669"/>
    <property type="project" value="InterPro"/>
</dbReference>
<keyword evidence="1" id="KW-0732">Signal</keyword>
<evidence type="ECO:0000259" key="2">
    <source>
        <dbReference type="Pfam" id="PF13539"/>
    </source>
</evidence>
<keyword evidence="4" id="KW-1185">Reference proteome</keyword>
<dbReference type="EMBL" id="JACHFQ010000010">
    <property type="protein sequence ID" value="MBB5227304.1"/>
    <property type="molecule type" value="Genomic_DNA"/>
</dbReference>
<dbReference type="Gene3D" id="3.30.1380.10">
    <property type="match status" value="1"/>
</dbReference>
<feature type="signal peptide" evidence="1">
    <location>
        <begin position="1"/>
        <end position="23"/>
    </location>
</feature>
<gene>
    <name evidence="3" type="ORF">HNP76_002703</name>
</gene>
<protein>
    <recommendedName>
        <fullName evidence="2">Peptidase M15C domain-containing protein</fullName>
    </recommendedName>
</protein>
<evidence type="ECO:0000313" key="4">
    <source>
        <dbReference type="Proteomes" id="UP000518887"/>
    </source>
</evidence>
<reference evidence="3 4" key="1">
    <citation type="submission" date="2020-08" db="EMBL/GenBank/DDBJ databases">
        <title>Genomic Encyclopedia of Type Strains, Phase IV (KMG-IV): sequencing the most valuable type-strain genomes for metagenomic binning, comparative biology and taxonomic classification.</title>
        <authorList>
            <person name="Goeker M."/>
        </authorList>
    </citation>
    <scope>NUCLEOTIDE SEQUENCE [LARGE SCALE GENOMIC DNA]</scope>
    <source>
        <strain evidence="3 4">DSM 103462</strain>
    </source>
</reference>
<dbReference type="RefSeq" id="WP_184661410.1">
    <property type="nucleotide sequence ID" value="NZ_CP031518.1"/>
</dbReference>
<dbReference type="InterPro" id="IPR039561">
    <property type="entry name" value="Peptidase_M15C"/>
</dbReference>
<organism evidence="3 4">
    <name type="scientific">Treponema ruminis</name>
    <dbReference type="NCBI Taxonomy" id="744515"/>
    <lineage>
        <taxon>Bacteria</taxon>
        <taxon>Pseudomonadati</taxon>
        <taxon>Spirochaetota</taxon>
        <taxon>Spirochaetia</taxon>
        <taxon>Spirochaetales</taxon>
        <taxon>Treponemataceae</taxon>
        <taxon>Treponema</taxon>
    </lineage>
</organism>
<dbReference type="Pfam" id="PF13539">
    <property type="entry name" value="Peptidase_M15_4"/>
    <property type="match status" value="1"/>
</dbReference>
<accession>A0A7W8GBA8</accession>
<feature type="chain" id="PRO_5030927800" description="Peptidase M15C domain-containing protein" evidence="1">
    <location>
        <begin position="24"/>
        <end position="314"/>
    </location>
</feature>
<dbReference type="Proteomes" id="UP000518887">
    <property type="component" value="Unassembled WGS sequence"/>
</dbReference>
<sequence>MKKFLSLILIFLASKCFSQLSSASSLPQQAFSSHSFCPAEIKAFMRCYPDIDYTTTFDLEQNDWKIDMTADLFFERTKKPKGKKSASLYWAGGRLLPKEELANKENYWVLQYKYENKLRDPKSYTKEEIEQIKQFGSAENRRNAPGTPMFFFDWLYSAQSRVIIEDHIIKTTFLGRPTRIHERVYDKLKIVEKKILEKKNEPEVKAFLSNLKSADAYHWREIVQTSRKSFHAYGIAIDILPKRLNRKAIYWSWEKDKLGEDRWMLVPLEKRWMPPKEVIKIFENEGFIWGGYWAIYDNMHFEYHPELTGQSGQS</sequence>
<dbReference type="AlphaFoldDB" id="A0A7W8GBA8"/>
<dbReference type="SUPFAM" id="SSF55166">
    <property type="entry name" value="Hedgehog/DD-peptidase"/>
    <property type="match status" value="1"/>
</dbReference>
<dbReference type="InterPro" id="IPR009045">
    <property type="entry name" value="Zn_M74/Hedgehog-like"/>
</dbReference>
<evidence type="ECO:0000313" key="3">
    <source>
        <dbReference type="EMBL" id="MBB5227304.1"/>
    </source>
</evidence>